<dbReference type="Proteomes" id="UP000887565">
    <property type="component" value="Unplaced"/>
</dbReference>
<organism evidence="2 3">
    <name type="scientific">Romanomermis culicivorax</name>
    <name type="common">Nematode worm</name>
    <dbReference type="NCBI Taxonomy" id="13658"/>
    <lineage>
        <taxon>Eukaryota</taxon>
        <taxon>Metazoa</taxon>
        <taxon>Ecdysozoa</taxon>
        <taxon>Nematoda</taxon>
        <taxon>Enoplea</taxon>
        <taxon>Dorylaimia</taxon>
        <taxon>Mermithida</taxon>
        <taxon>Mermithoidea</taxon>
        <taxon>Mermithidae</taxon>
        <taxon>Romanomermis</taxon>
    </lineage>
</organism>
<dbReference type="WBParaSite" id="nRc.2.0.1.t43692-RA">
    <property type="protein sequence ID" value="nRc.2.0.1.t43692-RA"/>
    <property type="gene ID" value="nRc.2.0.1.g43692"/>
</dbReference>
<keyword evidence="2" id="KW-1185">Reference proteome</keyword>
<proteinExistence type="predicted"/>
<protein>
    <submittedName>
        <fullName evidence="3">Uncharacterized protein</fullName>
    </submittedName>
</protein>
<sequence length="153" mass="16764">MVPNRRGHNEGLRNANRYKTSTKTKPEAGVASGDNRKLPKKAIKKWQIKIKGISRCTVGWMRKNGEVVNHHPGNHPNDDHCGHGHHDANCSRIFSHDCWLFGQLDSCGCQLCSYDGSKGDKGFMLGHGVGKGIIIGWSETCSMEPTVVAANDA</sequence>
<accession>A0A915KXL1</accession>
<dbReference type="AlphaFoldDB" id="A0A915KXL1"/>
<name>A0A915KXL1_ROMCU</name>
<evidence type="ECO:0000256" key="1">
    <source>
        <dbReference type="SAM" id="MobiDB-lite"/>
    </source>
</evidence>
<evidence type="ECO:0000313" key="3">
    <source>
        <dbReference type="WBParaSite" id="nRc.2.0.1.t43692-RA"/>
    </source>
</evidence>
<reference evidence="3" key="1">
    <citation type="submission" date="2022-11" db="UniProtKB">
        <authorList>
            <consortium name="WormBaseParasite"/>
        </authorList>
    </citation>
    <scope>IDENTIFICATION</scope>
</reference>
<evidence type="ECO:0000313" key="2">
    <source>
        <dbReference type="Proteomes" id="UP000887565"/>
    </source>
</evidence>
<feature type="region of interest" description="Disordered" evidence="1">
    <location>
        <begin position="1"/>
        <end position="38"/>
    </location>
</feature>